<evidence type="ECO:0000313" key="2">
    <source>
        <dbReference type="Proteomes" id="UP001412067"/>
    </source>
</evidence>
<name>A0ABR2LD67_9ASPA</name>
<dbReference type="Proteomes" id="UP001412067">
    <property type="component" value="Unassembled WGS sequence"/>
</dbReference>
<dbReference type="EMBL" id="JBBWWR010000021">
    <property type="protein sequence ID" value="KAK8937830.1"/>
    <property type="molecule type" value="Genomic_DNA"/>
</dbReference>
<keyword evidence="2" id="KW-1185">Reference proteome</keyword>
<reference evidence="1 2" key="1">
    <citation type="journal article" date="2022" name="Nat. Plants">
        <title>Genomes of leafy and leafless Platanthera orchids illuminate the evolution of mycoheterotrophy.</title>
        <authorList>
            <person name="Li M.H."/>
            <person name="Liu K.W."/>
            <person name="Li Z."/>
            <person name="Lu H.C."/>
            <person name="Ye Q.L."/>
            <person name="Zhang D."/>
            <person name="Wang J.Y."/>
            <person name="Li Y.F."/>
            <person name="Zhong Z.M."/>
            <person name="Liu X."/>
            <person name="Yu X."/>
            <person name="Liu D.K."/>
            <person name="Tu X.D."/>
            <person name="Liu B."/>
            <person name="Hao Y."/>
            <person name="Liao X.Y."/>
            <person name="Jiang Y.T."/>
            <person name="Sun W.H."/>
            <person name="Chen J."/>
            <person name="Chen Y.Q."/>
            <person name="Ai Y."/>
            <person name="Zhai J.W."/>
            <person name="Wu S.S."/>
            <person name="Zhou Z."/>
            <person name="Hsiao Y.Y."/>
            <person name="Wu W.L."/>
            <person name="Chen Y.Y."/>
            <person name="Lin Y.F."/>
            <person name="Hsu J.L."/>
            <person name="Li C.Y."/>
            <person name="Wang Z.W."/>
            <person name="Zhao X."/>
            <person name="Zhong W.Y."/>
            <person name="Ma X.K."/>
            <person name="Ma L."/>
            <person name="Huang J."/>
            <person name="Chen G.Z."/>
            <person name="Huang M.Z."/>
            <person name="Huang L."/>
            <person name="Peng D.H."/>
            <person name="Luo Y.B."/>
            <person name="Zou S.Q."/>
            <person name="Chen S.P."/>
            <person name="Lan S."/>
            <person name="Tsai W.C."/>
            <person name="Van de Peer Y."/>
            <person name="Liu Z.J."/>
        </authorList>
    </citation>
    <scope>NUCLEOTIDE SEQUENCE [LARGE SCALE GENOMIC DNA]</scope>
    <source>
        <strain evidence="1">Lor288</strain>
    </source>
</reference>
<proteinExistence type="predicted"/>
<gene>
    <name evidence="1" type="ORF">KSP40_PGU018452</name>
</gene>
<evidence type="ECO:0000313" key="1">
    <source>
        <dbReference type="EMBL" id="KAK8937830.1"/>
    </source>
</evidence>
<sequence length="166" mass="18875">MPRSIIISWHNGFIGGVFLHSDAATLGQNAATGYAIRHSNGKLIECAGQIVIKTDTYKGEFQALLTGTLKMHSTWTPKCCLLRILIWFFRLCNQLVSDGRLKLWANRLSYNSIQHTGKETKWLTKLLNARQLMNNTASVHCYPMSFFCLHPDISNTPFIINMWNTN</sequence>
<organism evidence="1 2">
    <name type="scientific">Platanthera guangdongensis</name>
    <dbReference type="NCBI Taxonomy" id="2320717"/>
    <lineage>
        <taxon>Eukaryota</taxon>
        <taxon>Viridiplantae</taxon>
        <taxon>Streptophyta</taxon>
        <taxon>Embryophyta</taxon>
        <taxon>Tracheophyta</taxon>
        <taxon>Spermatophyta</taxon>
        <taxon>Magnoliopsida</taxon>
        <taxon>Liliopsida</taxon>
        <taxon>Asparagales</taxon>
        <taxon>Orchidaceae</taxon>
        <taxon>Orchidoideae</taxon>
        <taxon>Orchideae</taxon>
        <taxon>Orchidinae</taxon>
        <taxon>Platanthera</taxon>
    </lineage>
</organism>
<comment type="caution">
    <text evidence="1">The sequence shown here is derived from an EMBL/GenBank/DDBJ whole genome shotgun (WGS) entry which is preliminary data.</text>
</comment>
<protein>
    <submittedName>
        <fullName evidence="1">Uncharacterized protein</fullName>
    </submittedName>
</protein>
<accession>A0ABR2LD67</accession>